<gene>
    <name evidence="1" type="ORF">JBK99_13830</name>
</gene>
<dbReference type="Proteomes" id="UP000863577">
    <property type="component" value="Unassembled WGS sequence"/>
</dbReference>
<dbReference type="EMBL" id="DACWOD010000012">
    <property type="protein sequence ID" value="HAU2397399.1"/>
    <property type="molecule type" value="Genomic_DNA"/>
</dbReference>
<sequence length="90" mass="10449">MLIQPIEPVAVTIKMGQNSYECQMVSLSESELALKSYDYFEKGSEVLFFAKYFRGHAVVCTIEFSDYCFTYKMEIVRIQFQPGLLINTRL</sequence>
<comment type="caution">
    <text evidence="1">The sequence shown here is derived from an EMBL/GenBank/DDBJ whole genome shotgun (WGS) entry which is preliminary data.</text>
</comment>
<reference evidence="1" key="2">
    <citation type="submission" date="2019-09" db="EMBL/GenBank/DDBJ databases">
        <authorList>
            <consortium name="NCBI Pathogen Detection Project"/>
        </authorList>
    </citation>
    <scope>NUCLEOTIDE SEQUENCE</scope>
    <source>
        <strain evidence="1">CL18-200174</strain>
    </source>
</reference>
<organism evidence="1 2">
    <name type="scientific">Legionella pneumophila</name>
    <dbReference type="NCBI Taxonomy" id="446"/>
    <lineage>
        <taxon>Bacteria</taxon>
        <taxon>Pseudomonadati</taxon>
        <taxon>Pseudomonadota</taxon>
        <taxon>Gammaproteobacteria</taxon>
        <taxon>Legionellales</taxon>
        <taxon>Legionellaceae</taxon>
        <taxon>Legionella</taxon>
    </lineage>
</organism>
<evidence type="ECO:0000313" key="1">
    <source>
        <dbReference type="EMBL" id="HAU2397399.1"/>
    </source>
</evidence>
<reference evidence="1" key="1">
    <citation type="journal article" date="2018" name="Genome Biol.">
        <title>SKESA: strategic k-mer extension for scrupulous assemblies.</title>
        <authorList>
            <person name="Souvorov A."/>
            <person name="Agarwala R."/>
            <person name="Lipman D.J."/>
        </authorList>
    </citation>
    <scope>NUCLEOTIDE SEQUENCE</scope>
    <source>
        <strain evidence="1">CL18-200174</strain>
    </source>
</reference>
<protein>
    <submittedName>
        <fullName evidence="1">Uncharacterized protein</fullName>
    </submittedName>
</protein>
<evidence type="ECO:0000313" key="2">
    <source>
        <dbReference type="Proteomes" id="UP000863577"/>
    </source>
</evidence>
<dbReference type="AlphaFoldDB" id="A0AAN5Q5T0"/>
<name>A0AAN5Q5T0_LEGPN</name>
<accession>A0AAN5Q5T0</accession>
<dbReference type="RefSeq" id="WP_011216726.1">
    <property type="nucleotide sequence ID" value="NZ_AP024961.1"/>
</dbReference>
<proteinExistence type="predicted"/>